<dbReference type="SUPFAM" id="SSF53098">
    <property type="entry name" value="Ribonuclease H-like"/>
    <property type="match status" value="1"/>
</dbReference>
<keyword evidence="3" id="KW-1185">Reference proteome</keyword>
<evidence type="ECO:0000259" key="1">
    <source>
        <dbReference type="Pfam" id="PF00075"/>
    </source>
</evidence>
<dbReference type="GO" id="GO:0004523">
    <property type="term" value="F:RNA-DNA hybrid ribonuclease activity"/>
    <property type="evidence" value="ECO:0007669"/>
    <property type="project" value="InterPro"/>
</dbReference>
<dbReference type="InterPro" id="IPR012337">
    <property type="entry name" value="RNaseH-like_sf"/>
</dbReference>
<dbReference type="Gene3D" id="3.30.420.10">
    <property type="entry name" value="Ribonuclease H-like superfamily/Ribonuclease H"/>
    <property type="match status" value="1"/>
</dbReference>
<proteinExistence type="predicted"/>
<dbReference type="InterPro" id="IPR036397">
    <property type="entry name" value="RNaseH_sf"/>
</dbReference>
<dbReference type="GO" id="GO:0003676">
    <property type="term" value="F:nucleic acid binding"/>
    <property type="evidence" value="ECO:0007669"/>
    <property type="project" value="InterPro"/>
</dbReference>
<feature type="domain" description="RNase H type-1" evidence="1">
    <location>
        <begin position="110"/>
        <end position="194"/>
    </location>
</feature>
<dbReference type="AlphaFoldDB" id="A0A8K1DBR6"/>
<comment type="caution">
    <text evidence="2">The sequence shown here is derived from an EMBL/GenBank/DDBJ whole genome shotgun (WGS) entry which is preliminary data.</text>
</comment>
<evidence type="ECO:0000313" key="2">
    <source>
        <dbReference type="EMBL" id="TRZ08531.1"/>
    </source>
</evidence>
<dbReference type="Proteomes" id="UP000796761">
    <property type="component" value="Unassembled WGS sequence"/>
</dbReference>
<dbReference type="OrthoDB" id="10481251at2759"/>
<organism evidence="2 3">
    <name type="scientific">Zosterops borbonicus</name>
    <dbReference type="NCBI Taxonomy" id="364589"/>
    <lineage>
        <taxon>Eukaryota</taxon>
        <taxon>Metazoa</taxon>
        <taxon>Chordata</taxon>
        <taxon>Craniata</taxon>
        <taxon>Vertebrata</taxon>
        <taxon>Euteleostomi</taxon>
        <taxon>Archelosauria</taxon>
        <taxon>Archosauria</taxon>
        <taxon>Dinosauria</taxon>
        <taxon>Saurischia</taxon>
        <taxon>Theropoda</taxon>
        <taxon>Coelurosauria</taxon>
        <taxon>Aves</taxon>
        <taxon>Neognathae</taxon>
        <taxon>Neoaves</taxon>
        <taxon>Telluraves</taxon>
        <taxon>Australaves</taxon>
        <taxon>Passeriformes</taxon>
        <taxon>Sylvioidea</taxon>
        <taxon>Zosteropidae</taxon>
        <taxon>Zosterops</taxon>
    </lineage>
</organism>
<accession>A0A8K1DBR6</accession>
<dbReference type="InterPro" id="IPR002156">
    <property type="entry name" value="RNaseH_domain"/>
</dbReference>
<evidence type="ECO:0000313" key="3">
    <source>
        <dbReference type="Proteomes" id="UP000796761"/>
    </source>
</evidence>
<reference evidence="2" key="1">
    <citation type="submission" date="2019-04" db="EMBL/GenBank/DDBJ databases">
        <title>Genome assembly of Zosterops borbonicus 15179.</title>
        <authorList>
            <person name="Leroy T."/>
            <person name="Anselmetti Y."/>
            <person name="Tilak M.-K."/>
            <person name="Nabholz B."/>
        </authorList>
    </citation>
    <scope>NUCLEOTIDE SEQUENCE</scope>
    <source>
        <strain evidence="2">HGM_15179</strain>
        <tissue evidence="2">Muscle</tissue>
    </source>
</reference>
<dbReference type="Pfam" id="PF00075">
    <property type="entry name" value="RNase_H"/>
    <property type="match status" value="1"/>
</dbReference>
<name>A0A8K1DBR6_9PASS</name>
<sequence length="210" mass="23374">MSDTVLDPTERRMVNKAITTSAEASIANGLLQGTVPQIFPLENPEKCGEIPAKAEKVVNPIVWTSDIPGRSKPAEPVSIALKPGPTLTIEEVYSSQPDLKDMPLENPGWELFTDGSSFMKNGNRVTGYAVTMQDKVIEAKALPADVSSQKAKLIALKRALDLSEGKKTKDNKYNFQAQKYKQRWTEERNEKDDNWTIKPQYANEPKLVKV</sequence>
<protein>
    <recommendedName>
        <fullName evidence="1">RNase H type-1 domain-containing protein</fullName>
    </recommendedName>
</protein>
<dbReference type="EMBL" id="SWJQ01001324">
    <property type="protein sequence ID" value="TRZ08531.1"/>
    <property type="molecule type" value="Genomic_DNA"/>
</dbReference>
<gene>
    <name evidence="2" type="ORF">HGM15179_018578</name>
</gene>